<gene>
    <name evidence="1" type="ORF">A2896_00575</name>
</gene>
<organism evidence="1 2">
    <name type="scientific">Candidatus Nealsonbacteria bacterium RIFCSPLOWO2_01_FULL_43_32</name>
    <dbReference type="NCBI Taxonomy" id="1801672"/>
    <lineage>
        <taxon>Bacteria</taxon>
        <taxon>Candidatus Nealsoniibacteriota</taxon>
    </lineage>
</organism>
<sequence>MKKAIKKRVVRRLKILEGQIRGLQKMIEKEKYCIDILQQSSAAKNALSGIEDLVLENHLSTHVIEQIQSGKELKAAKEVLAIYKLSKKK</sequence>
<dbReference type="Gene3D" id="1.20.58.1000">
    <property type="entry name" value="Metal-sensitive repressor, helix protomer"/>
    <property type="match status" value="1"/>
</dbReference>
<protein>
    <recommendedName>
        <fullName evidence="3">Transcriptional regulator</fullName>
    </recommendedName>
</protein>
<dbReference type="CDD" id="cd10148">
    <property type="entry name" value="CsoR-like_DUF156"/>
    <property type="match status" value="1"/>
</dbReference>
<dbReference type="PANTHER" id="PTHR33677">
    <property type="entry name" value="TRANSCRIPTIONAL REPRESSOR FRMR-RELATED"/>
    <property type="match status" value="1"/>
</dbReference>
<dbReference type="InterPro" id="IPR003735">
    <property type="entry name" value="Metal_Tscrpt_repr"/>
</dbReference>
<dbReference type="Pfam" id="PF02583">
    <property type="entry name" value="Trns_repr_metal"/>
    <property type="match status" value="1"/>
</dbReference>
<evidence type="ECO:0000313" key="2">
    <source>
        <dbReference type="Proteomes" id="UP000178647"/>
    </source>
</evidence>
<dbReference type="AlphaFoldDB" id="A0A1G2EFN1"/>
<dbReference type="InterPro" id="IPR038390">
    <property type="entry name" value="Metal_Tscrpt_repr_sf"/>
</dbReference>
<evidence type="ECO:0000313" key="1">
    <source>
        <dbReference type="EMBL" id="OGZ24593.1"/>
    </source>
</evidence>
<dbReference type="STRING" id="1801672.A2896_00575"/>
<dbReference type="GO" id="GO:0003677">
    <property type="term" value="F:DNA binding"/>
    <property type="evidence" value="ECO:0007669"/>
    <property type="project" value="InterPro"/>
</dbReference>
<name>A0A1G2EFN1_9BACT</name>
<proteinExistence type="predicted"/>
<dbReference type="EMBL" id="MHMH01000008">
    <property type="protein sequence ID" value="OGZ24593.1"/>
    <property type="molecule type" value="Genomic_DNA"/>
</dbReference>
<comment type="caution">
    <text evidence="1">The sequence shown here is derived from an EMBL/GenBank/DDBJ whole genome shotgun (WGS) entry which is preliminary data.</text>
</comment>
<evidence type="ECO:0008006" key="3">
    <source>
        <dbReference type="Google" id="ProtNLM"/>
    </source>
</evidence>
<dbReference type="GO" id="GO:0046872">
    <property type="term" value="F:metal ion binding"/>
    <property type="evidence" value="ECO:0007669"/>
    <property type="project" value="InterPro"/>
</dbReference>
<accession>A0A1G2EFN1</accession>
<reference evidence="1 2" key="1">
    <citation type="journal article" date="2016" name="Nat. Commun.">
        <title>Thousands of microbial genomes shed light on interconnected biogeochemical processes in an aquifer system.</title>
        <authorList>
            <person name="Anantharaman K."/>
            <person name="Brown C.T."/>
            <person name="Hug L.A."/>
            <person name="Sharon I."/>
            <person name="Castelle C.J."/>
            <person name="Probst A.J."/>
            <person name="Thomas B.C."/>
            <person name="Singh A."/>
            <person name="Wilkins M.J."/>
            <person name="Karaoz U."/>
            <person name="Brodie E.L."/>
            <person name="Williams K.H."/>
            <person name="Hubbard S.S."/>
            <person name="Banfield J.F."/>
        </authorList>
    </citation>
    <scope>NUCLEOTIDE SEQUENCE [LARGE SCALE GENOMIC DNA]</scope>
</reference>
<dbReference type="GO" id="GO:0045892">
    <property type="term" value="P:negative regulation of DNA-templated transcription"/>
    <property type="evidence" value="ECO:0007669"/>
    <property type="project" value="UniProtKB-ARBA"/>
</dbReference>
<dbReference type="Proteomes" id="UP000178647">
    <property type="component" value="Unassembled WGS sequence"/>
</dbReference>